<reference evidence="2" key="1">
    <citation type="submission" date="2020-03" db="EMBL/GenBank/DDBJ databases">
        <title>The deep terrestrial virosphere.</title>
        <authorList>
            <person name="Holmfeldt K."/>
            <person name="Nilsson E."/>
            <person name="Simone D."/>
            <person name="Lopez-Fernandez M."/>
            <person name="Wu X."/>
            <person name="de Brujin I."/>
            <person name="Lundin D."/>
            <person name="Andersson A."/>
            <person name="Bertilsson S."/>
            <person name="Dopson M."/>
        </authorList>
    </citation>
    <scope>NUCLEOTIDE SEQUENCE</scope>
    <source>
        <strain evidence="2">MM415B02063</strain>
    </source>
</reference>
<evidence type="ECO:0000313" key="2">
    <source>
        <dbReference type="EMBL" id="QJA86507.1"/>
    </source>
</evidence>
<dbReference type="Pfam" id="PF13619">
    <property type="entry name" value="KTSC"/>
    <property type="match status" value="1"/>
</dbReference>
<name>A0A6M3KWK7_9ZZZZ</name>
<evidence type="ECO:0000259" key="1">
    <source>
        <dbReference type="Pfam" id="PF13619"/>
    </source>
</evidence>
<proteinExistence type="predicted"/>
<organism evidence="2">
    <name type="scientific">viral metagenome</name>
    <dbReference type="NCBI Taxonomy" id="1070528"/>
    <lineage>
        <taxon>unclassified sequences</taxon>
        <taxon>metagenomes</taxon>
        <taxon>organismal metagenomes</taxon>
    </lineage>
</organism>
<dbReference type="EMBL" id="MT142639">
    <property type="protein sequence ID" value="QJA86507.1"/>
    <property type="molecule type" value="Genomic_DNA"/>
</dbReference>
<gene>
    <name evidence="2" type="ORF">MM415B02063_0009</name>
</gene>
<protein>
    <submittedName>
        <fullName evidence="2">Putative RNA binding domain protein</fullName>
    </submittedName>
</protein>
<sequence>MSGSTIHSIDSSSIHSVNSSFIKSLAYDPDTHILTVTFTYGGKVLQYAEVPEHVFQNFLESVSKGRYFHSVIKTHYQVVE</sequence>
<dbReference type="InterPro" id="IPR025309">
    <property type="entry name" value="KTSC_dom"/>
</dbReference>
<feature type="domain" description="KTSC" evidence="1">
    <location>
        <begin position="18"/>
        <end position="76"/>
    </location>
</feature>
<dbReference type="AlphaFoldDB" id="A0A6M3KWK7"/>
<accession>A0A6M3KWK7</accession>